<dbReference type="Proteomes" id="UP000068382">
    <property type="component" value="Unassembled WGS sequence"/>
</dbReference>
<dbReference type="InterPro" id="IPR050268">
    <property type="entry name" value="NADH-dep_flavin_reductase"/>
</dbReference>
<sequence length="166" mass="17965">MTQTSFVPGPDSEADLRSALGCFATGVVVVTTQTARGPLAITANSFTSVSLSPPLVLWCPAVQSQRHDPFVTASHFSIHVMGERDRDVALHFARDGEAFDAHAWRHTAEGQPALEQALVRLDCVRHAQYPGGDHTILVGQVERVSQRADLGAGLVFHMGKFGRYSD</sequence>
<dbReference type="PANTHER" id="PTHR30466">
    <property type="entry name" value="FLAVIN REDUCTASE"/>
    <property type="match status" value="1"/>
</dbReference>
<accession>A0A132C098</accession>
<protein>
    <submittedName>
        <fullName evidence="3">FMN reductase (NADH) NtaB</fullName>
        <ecNumber evidence="3">1.5.1.42</ecNumber>
    </submittedName>
</protein>
<dbReference type="RefSeq" id="WP_068241925.1">
    <property type="nucleotide sequence ID" value="NZ_LPUY01000051.1"/>
</dbReference>
<dbReference type="GO" id="GO:0042602">
    <property type="term" value="F:riboflavin reductase (NADPH) activity"/>
    <property type="evidence" value="ECO:0007669"/>
    <property type="project" value="TreeGrafter"/>
</dbReference>
<evidence type="ECO:0000313" key="4">
    <source>
        <dbReference type="Proteomes" id="UP000068382"/>
    </source>
</evidence>
<evidence type="ECO:0000259" key="2">
    <source>
        <dbReference type="SMART" id="SM00903"/>
    </source>
</evidence>
<dbReference type="SMART" id="SM00903">
    <property type="entry name" value="Flavin_Reduct"/>
    <property type="match status" value="1"/>
</dbReference>
<dbReference type="SUPFAM" id="SSF50475">
    <property type="entry name" value="FMN-binding split barrel"/>
    <property type="match status" value="1"/>
</dbReference>
<evidence type="ECO:0000313" key="3">
    <source>
        <dbReference type="EMBL" id="KUP93500.1"/>
    </source>
</evidence>
<dbReference type="GO" id="GO:0006208">
    <property type="term" value="P:pyrimidine nucleobase catabolic process"/>
    <property type="evidence" value="ECO:0007669"/>
    <property type="project" value="TreeGrafter"/>
</dbReference>
<dbReference type="InterPro" id="IPR002563">
    <property type="entry name" value="Flavin_Rdtase-like_dom"/>
</dbReference>
<evidence type="ECO:0000256" key="1">
    <source>
        <dbReference type="ARBA" id="ARBA00023002"/>
    </source>
</evidence>
<gene>
    <name evidence="3" type="primary">ntaB_2</name>
    <name evidence="3" type="ORF">TRIHO_16280</name>
</gene>
<dbReference type="OrthoDB" id="9792858at2"/>
<name>A0A132C098_9RHOB</name>
<keyword evidence="4" id="KW-1185">Reference proteome</keyword>
<dbReference type="EC" id="1.5.1.42" evidence="3"/>
<dbReference type="InterPro" id="IPR012349">
    <property type="entry name" value="Split_barrel_FMN-bd"/>
</dbReference>
<dbReference type="EMBL" id="LPUY01000051">
    <property type="protein sequence ID" value="KUP93500.1"/>
    <property type="molecule type" value="Genomic_DNA"/>
</dbReference>
<proteinExistence type="predicted"/>
<organism evidence="3 4">
    <name type="scientific">Tritonibacter horizontis</name>
    <dbReference type="NCBI Taxonomy" id="1768241"/>
    <lineage>
        <taxon>Bacteria</taxon>
        <taxon>Pseudomonadati</taxon>
        <taxon>Pseudomonadota</taxon>
        <taxon>Alphaproteobacteria</taxon>
        <taxon>Rhodobacterales</taxon>
        <taxon>Paracoccaceae</taxon>
        <taxon>Tritonibacter</taxon>
    </lineage>
</organism>
<keyword evidence="1 3" id="KW-0560">Oxidoreductase</keyword>
<dbReference type="GO" id="GO:0010181">
    <property type="term" value="F:FMN binding"/>
    <property type="evidence" value="ECO:0007669"/>
    <property type="project" value="InterPro"/>
</dbReference>
<dbReference type="Pfam" id="PF01613">
    <property type="entry name" value="Flavin_Reduct"/>
    <property type="match status" value="1"/>
</dbReference>
<feature type="domain" description="Flavin reductase like" evidence="2">
    <location>
        <begin position="20"/>
        <end position="163"/>
    </location>
</feature>
<reference evidence="3 4" key="1">
    <citation type="submission" date="2015-12" db="EMBL/GenBank/DDBJ databases">
        <title>Genome sequence of the marine Rhodobacteraceae strain O3.65, Candidatus Tritonibacter horizontis.</title>
        <authorList>
            <person name="Poehlein A."/>
            <person name="Giebel H.A."/>
            <person name="Voget S."/>
            <person name="Brinkhoff T."/>
        </authorList>
    </citation>
    <scope>NUCLEOTIDE SEQUENCE [LARGE SCALE GENOMIC DNA]</scope>
    <source>
        <strain evidence="3 4">O3.65</strain>
    </source>
</reference>
<dbReference type="GO" id="GO:0052874">
    <property type="term" value="F:FMN reductase (NADH) activity"/>
    <property type="evidence" value="ECO:0007669"/>
    <property type="project" value="UniProtKB-EC"/>
</dbReference>
<comment type="caution">
    <text evidence="3">The sequence shown here is derived from an EMBL/GenBank/DDBJ whole genome shotgun (WGS) entry which is preliminary data.</text>
</comment>
<dbReference type="AlphaFoldDB" id="A0A132C098"/>
<dbReference type="PANTHER" id="PTHR30466:SF1">
    <property type="entry name" value="FMN REDUCTASE (NADH) RUTF"/>
    <property type="match status" value="1"/>
</dbReference>
<dbReference type="Gene3D" id="2.30.110.10">
    <property type="entry name" value="Electron Transport, Fmn-binding Protein, Chain A"/>
    <property type="match status" value="1"/>
</dbReference>